<evidence type="ECO:0000256" key="1">
    <source>
        <dbReference type="ARBA" id="ARBA00004141"/>
    </source>
</evidence>
<protein>
    <submittedName>
        <fullName evidence="3">Uncharacterized protein</fullName>
    </submittedName>
</protein>
<comment type="caution">
    <text evidence="3">The sequence shown here is derived from an EMBL/GenBank/DDBJ whole genome shotgun (WGS) entry which is preliminary data.</text>
</comment>
<accession>A0A6N2BHU2</accession>
<dbReference type="InterPro" id="IPR038770">
    <property type="entry name" value="Na+/solute_symporter_sf"/>
</dbReference>
<organism evidence="3">
    <name type="scientific">Solanum chilense</name>
    <name type="common">Tomato</name>
    <name type="synonym">Lycopersicon chilense</name>
    <dbReference type="NCBI Taxonomy" id="4083"/>
    <lineage>
        <taxon>Eukaryota</taxon>
        <taxon>Viridiplantae</taxon>
        <taxon>Streptophyta</taxon>
        <taxon>Embryophyta</taxon>
        <taxon>Tracheophyta</taxon>
        <taxon>Spermatophyta</taxon>
        <taxon>Magnoliopsida</taxon>
        <taxon>eudicotyledons</taxon>
        <taxon>Gunneridae</taxon>
        <taxon>Pentapetalae</taxon>
        <taxon>asterids</taxon>
        <taxon>lamiids</taxon>
        <taxon>Solanales</taxon>
        <taxon>Solanaceae</taxon>
        <taxon>Solanoideae</taxon>
        <taxon>Solaneae</taxon>
        <taxon>Solanum</taxon>
        <taxon>Solanum subgen. Lycopersicon</taxon>
    </lineage>
</organism>
<reference evidence="3" key="1">
    <citation type="submission" date="2019-05" db="EMBL/GenBank/DDBJ databases">
        <title>The de novo reference genome and transcriptome assemblies of the wild tomato species Solanum chilense.</title>
        <authorList>
            <person name="Stam R."/>
            <person name="Nosenko T."/>
            <person name="Hoerger A.C."/>
            <person name="Stephan W."/>
            <person name="Seidel M.A."/>
            <person name="Kuhn J.M.M."/>
            <person name="Haberer G."/>
            <person name="Tellier A."/>
        </authorList>
    </citation>
    <scope>NUCLEOTIDE SEQUENCE</scope>
    <source>
        <tissue evidence="3">Mature leaves</tissue>
    </source>
</reference>
<dbReference type="GO" id="GO:0016020">
    <property type="term" value="C:membrane"/>
    <property type="evidence" value="ECO:0007669"/>
    <property type="project" value="UniProtKB-SubCell"/>
</dbReference>
<keyword evidence="2" id="KW-0812">Transmembrane</keyword>
<keyword evidence="2" id="KW-0472">Membrane</keyword>
<dbReference type="PANTHER" id="PTHR10361">
    <property type="entry name" value="SODIUM-BILE ACID COTRANSPORTER"/>
    <property type="match status" value="1"/>
</dbReference>
<dbReference type="InterPro" id="IPR004710">
    <property type="entry name" value="Bilac:Na_transpt"/>
</dbReference>
<feature type="transmembrane region" description="Helical" evidence="2">
    <location>
        <begin position="79"/>
        <end position="102"/>
    </location>
</feature>
<gene>
    <name evidence="3" type="ORF">EJD97_010511</name>
</gene>
<dbReference type="AlphaFoldDB" id="A0A6N2BHU2"/>
<proteinExistence type="predicted"/>
<dbReference type="EMBL" id="RXGB01002685">
    <property type="protein sequence ID" value="TMW94265.1"/>
    <property type="molecule type" value="Genomic_DNA"/>
</dbReference>
<evidence type="ECO:0000313" key="3">
    <source>
        <dbReference type="EMBL" id="TMW94265.1"/>
    </source>
</evidence>
<dbReference type="Gene3D" id="1.20.1530.20">
    <property type="match status" value="1"/>
</dbReference>
<feature type="transmembrane region" description="Helical" evidence="2">
    <location>
        <begin position="51"/>
        <end position="72"/>
    </location>
</feature>
<keyword evidence="2" id="KW-1133">Transmembrane helix</keyword>
<comment type="subcellular location">
    <subcellularLocation>
        <location evidence="1">Membrane</location>
        <topology evidence="1">Multi-pass membrane protein</topology>
    </subcellularLocation>
</comment>
<dbReference type="PANTHER" id="PTHR10361:SF66">
    <property type="entry name" value="OS12G0170300 PROTEIN"/>
    <property type="match status" value="1"/>
</dbReference>
<sequence>MSLSLCFSPLTSYPYNKPMISSRPKISKLRVNCVVEENFHNVRLQSRWEEWISTAASLYPVYVTIGGVVACLRPSTFSWFVNAGPTSYSLALGFIMLVMGLTLELKDLLNLFLQRPLSVSLCLFLSFH</sequence>
<evidence type="ECO:0000256" key="2">
    <source>
        <dbReference type="SAM" id="Phobius"/>
    </source>
</evidence>
<name>A0A6N2BHU2_SOLCI</name>